<accession>A0AA96REY9</accession>
<dbReference type="AlphaFoldDB" id="A0AA96REY9"/>
<dbReference type="InterPro" id="IPR008462">
    <property type="entry name" value="CsbD"/>
</dbReference>
<feature type="domain" description="CsbD-like" evidence="3">
    <location>
        <begin position="9"/>
        <end position="57"/>
    </location>
</feature>
<evidence type="ECO:0000259" key="3">
    <source>
        <dbReference type="Pfam" id="PF05532"/>
    </source>
</evidence>
<dbReference type="EMBL" id="CP130318">
    <property type="protein sequence ID" value="WNQ10931.1"/>
    <property type="molecule type" value="Genomic_DNA"/>
</dbReference>
<organism evidence="4 5">
    <name type="scientific">Paenibacillus aurantius</name>
    <dbReference type="NCBI Taxonomy" id="2918900"/>
    <lineage>
        <taxon>Bacteria</taxon>
        <taxon>Bacillati</taxon>
        <taxon>Bacillota</taxon>
        <taxon>Bacilli</taxon>
        <taxon>Bacillales</taxon>
        <taxon>Paenibacillaceae</taxon>
        <taxon>Paenibacillus</taxon>
    </lineage>
</organism>
<evidence type="ECO:0000256" key="2">
    <source>
        <dbReference type="SAM" id="MobiDB-lite"/>
    </source>
</evidence>
<feature type="compositionally biased region" description="Basic and acidic residues" evidence="2">
    <location>
        <begin position="38"/>
        <end position="59"/>
    </location>
</feature>
<evidence type="ECO:0000313" key="5">
    <source>
        <dbReference type="Proteomes" id="UP001305702"/>
    </source>
</evidence>
<protein>
    <submittedName>
        <fullName evidence="4">CsbD family protein</fullName>
    </submittedName>
</protein>
<dbReference type="InterPro" id="IPR036629">
    <property type="entry name" value="YjbJ_sf"/>
</dbReference>
<evidence type="ECO:0000313" key="4">
    <source>
        <dbReference type="EMBL" id="WNQ10931.1"/>
    </source>
</evidence>
<sequence length="59" mass="6244">MESMSGLGDKIKGGVSKAKGEIKDQVGNATNDKSMQAEGKKDKLKGEVQEGIGKLKDNH</sequence>
<dbReference type="KEGG" id="paun:MJA45_25500"/>
<gene>
    <name evidence="4" type="ORF">MJA45_25500</name>
</gene>
<dbReference type="Gene3D" id="1.10.1470.10">
    <property type="entry name" value="YjbJ"/>
    <property type="match status" value="1"/>
</dbReference>
<dbReference type="RefSeq" id="WP_315604707.1">
    <property type="nucleotide sequence ID" value="NZ_CP130318.1"/>
</dbReference>
<reference evidence="4 5" key="1">
    <citation type="submission" date="2022-02" db="EMBL/GenBank/DDBJ databases">
        <title>Paenibacillus sp. MBLB1776 Whole Genome Shotgun Sequencing.</title>
        <authorList>
            <person name="Hwang C.Y."/>
            <person name="Cho E.-S."/>
            <person name="Seo M.-J."/>
        </authorList>
    </citation>
    <scope>NUCLEOTIDE SEQUENCE [LARGE SCALE GENOMIC DNA]</scope>
    <source>
        <strain evidence="4 5">MBLB1776</strain>
    </source>
</reference>
<proteinExistence type="inferred from homology"/>
<dbReference type="Proteomes" id="UP001305702">
    <property type="component" value="Chromosome"/>
</dbReference>
<name>A0AA96REY9_9BACL</name>
<evidence type="ECO:0000256" key="1">
    <source>
        <dbReference type="ARBA" id="ARBA00009129"/>
    </source>
</evidence>
<feature type="region of interest" description="Disordered" evidence="2">
    <location>
        <begin position="1"/>
        <end position="59"/>
    </location>
</feature>
<comment type="similarity">
    <text evidence="1">Belongs to the UPF0337 (CsbD) family.</text>
</comment>
<keyword evidence="5" id="KW-1185">Reference proteome</keyword>
<dbReference type="Pfam" id="PF05532">
    <property type="entry name" value="CsbD"/>
    <property type="match status" value="1"/>
</dbReference>
<dbReference type="SUPFAM" id="SSF69047">
    <property type="entry name" value="Hypothetical protein YjbJ"/>
    <property type="match status" value="1"/>
</dbReference>